<proteinExistence type="predicted"/>
<reference evidence="1" key="1">
    <citation type="submission" date="2014-09" db="EMBL/GenBank/DDBJ databases">
        <authorList>
            <person name="Magalhaes I.L.F."/>
            <person name="Oliveira U."/>
            <person name="Santos F.R."/>
            <person name="Vidigal T.H.D.A."/>
            <person name="Brescovit A.D."/>
            <person name="Santos A.J."/>
        </authorList>
    </citation>
    <scope>NUCLEOTIDE SEQUENCE</scope>
    <source>
        <tissue evidence="1">Shoot tissue taken approximately 20 cm above the soil surface</tissue>
    </source>
</reference>
<dbReference type="EMBL" id="GBRH01193253">
    <property type="protein sequence ID" value="JAE04643.1"/>
    <property type="molecule type" value="Transcribed_RNA"/>
</dbReference>
<organism evidence="1">
    <name type="scientific">Arundo donax</name>
    <name type="common">Giant reed</name>
    <name type="synonym">Donax arundinaceus</name>
    <dbReference type="NCBI Taxonomy" id="35708"/>
    <lineage>
        <taxon>Eukaryota</taxon>
        <taxon>Viridiplantae</taxon>
        <taxon>Streptophyta</taxon>
        <taxon>Embryophyta</taxon>
        <taxon>Tracheophyta</taxon>
        <taxon>Spermatophyta</taxon>
        <taxon>Magnoliopsida</taxon>
        <taxon>Liliopsida</taxon>
        <taxon>Poales</taxon>
        <taxon>Poaceae</taxon>
        <taxon>PACMAD clade</taxon>
        <taxon>Arundinoideae</taxon>
        <taxon>Arundineae</taxon>
        <taxon>Arundo</taxon>
    </lineage>
</organism>
<evidence type="ECO:0000313" key="1">
    <source>
        <dbReference type="EMBL" id="JAE04643.1"/>
    </source>
</evidence>
<accession>A0A0A9F8S8</accession>
<dbReference type="AlphaFoldDB" id="A0A0A9F8S8"/>
<reference evidence="1" key="2">
    <citation type="journal article" date="2015" name="Data Brief">
        <title>Shoot transcriptome of the giant reed, Arundo donax.</title>
        <authorList>
            <person name="Barrero R.A."/>
            <person name="Guerrero F.D."/>
            <person name="Moolhuijzen P."/>
            <person name="Goolsby J.A."/>
            <person name="Tidwell J."/>
            <person name="Bellgard S.E."/>
            <person name="Bellgard M.I."/>
        </authorList>
    </citation>
    <scope>NUCLEOTIDE SEQUENCE</scope>
    <source>
        <tissue evidence="1">Shoot tissue taken approximately 20 cm above the soil surface</tissue>
    </source>
</reference>
<sequence length="90" mass="10182">MQSIFEASIVRVEEINLLMPFDILYPPLHVNPCCLCRGYVGANSILGSLCLKLQATEPTKLYVYHTSMINYIHYHPKSCSHGGLHKLAMF</sequence>
<protein>
    <submittedName>
        <fullName evidence="1">Uncharacterized protein</fullName>
    </submittedName>
</protein>
<name>A0A0A9F8S8_ARUDO</name>